<evidence type="ECO:0000256" key="1">
    <source>
        <dbReference type="SAM" id="MobiDB-lite"/>
    </source>
</evidence>
<feature type="region of interest" description="Disordered" evidence="1">
    <location>
        <begin position="118"/>
        <end position="152"/>
    </location>
</feature>
<dbReference type="Proteomes" id="UP000001070">
    <property type="component" value="Unassembled WGS sequence"/>
</dbReference>
<accession>B4JQJ3</accession>
<feature type="compositionally biased region" description="Low complexity" evidence="1">
    <location>
        <begin position="18"/>
        <end position="27"/>
    </location>
</feature>
<organism evidence="3">
    <name type="scientific">Drosophila grimshawi</name>
    <name type="common">Hawaiian fruit fly</name>
    <name type="synonym">Idiomyia grimshawi</name>
    <dbReference type="NCBI Taxonomy" id="7222"/>
    <lineage>
        <taxon>Eukaryota</taxon>
        <taxon>Metazoa</taxon>
        <taxon>Ecdysozoa</taxon>
        <taxon>Arthropoda</taxon>
        <taxon>Hexapoda</taxon>
        <taxon>Insecta</taxon>
        <taxon>Pterygota</taxon>
        <taxon>Neoptera</taxon>
        <taxon>Endopterygota</taxon>
        <taxon>Diptera</taxon>
        <taxon>Brachycera</taxon>
        <taxon>Muscomorpha</taxon>
        <taxon>Ephydroidea</taxon>
        <taxon>Drosophilidae</taxon>
        <taxon>Drosophila</taxon>
        <taxon>Hawaiian Drosophila</taxon>
    </lineage>
</organism>
<gene>
    <name evidence="2" type="primary">Dgri\GH13173</name>
    <name evidence="2" type="ORF">Dgri_GH13173</name>
</gene>
<reference evidence="2 3" key="1">
    <citation type="journal article" date="2007" name="Nature">
        <title>Evolution of genes and genomes on the Drosophila phylogeny.</title>
        <authorList>
            <consortium name="Drosophila 12 Genomes Consortium"/>
            <person name="Clark A.G."/>
            <person name="Eisen M.B."/>
            <person name="Smith D.R."/>
            <person name="Bergman C.M."/>
            <person name="Oliver B."/>
            <person name="Markow T.A."/>
            <person name="Kaufman T.C."/>
            <person name="Kellis M."/>
            <person name="Gelbart W."/>
            <person name="Iyer V.N."/>
            <person name="Pollard D.A."/>
            <person name="Sackton T.B."/>
            <person name="Larracuente A.M."/>
            <person name="Singh N.D."/>
            <person name="Abad J.P."/>
            <person name="Abt D.N."/>
            <person name="Adryan B."/>
            <person name="Aguade M."/>
            <person name="Akashi H."/>
            <person name="Anderson W.W."/>
            <person name="Aquadro C.F."/>
            <person name="Ardell D.H."/>
            <person name="Arguello R."/>
            <person name="Artieri C.G."/>
            <person name="Barbash D.A."/>
            <person name="Barker D."/>
            <person name="Barsanti P."/>
            <person name="Batterham P."/>
            <person name="Batzoglou S."/>
            <person name="Begun D."/>
            <person name="Bhutkar A."/>
            <person name="Blanco E."/>
            <person name="Bosak S.A."/>
            <person name="Bradley R.K."/>
            <person name="Brand A.D."/>
            <person name="Brent M.R."/>
            <person name="Brooks A.N."/>
            <person name="Brown R.H."/>
            <person name="Butlin R.K."/>
            <person name="Caggese C."/>
            <person name="Calvi B.R."/>
            <person name="Bernardo de Carvalho A."/>
            <person name="Caspi A."/>
            <person name="Castrezana S."/>
            <person name="Celniker S.E."/>
            <person name="Chang J.L."/>
            <person name="Chapple C."/>
            <person name="Chatterji S."/>
            <person name="Chinwalla A."/>
            <person name="Civetta A."/>
            <person name="Clifton S.W."/>
            <person name="Comeron J.M."/>
            <person name="Costello J.C."/>
            <person name="Coyne J.A."/>
            <person name="Daub J."/>
            <person name="David R.G."/>
            <person name="Delcher A.L."/>
            <person name="Delehaunty K."/>
            <person name="Do C.B."/>
            <person name="Ebling H."/>
            <person name="Edwards K."/>
            <person name="Eickbush T."/>
            <person name="Evans J.D."/>
            <person name="Filipski A."/>
            <person name="Findeiss S."/>
            <person name="Freyhult E."/>
            <person name="Fulton L."/>
            <person name="Fulton R."/>
            <person name="Garcia A.C."/>
            <person name="Gardiner A."/>
            <person name="Garfield D.A."/>
            <person name="Garvin B.E."/>
            <person name="Gibson G."/>
            <person name="Gilbert D."/>
            <person name="Gnerre S."/>
            <person name="Godfrey J."/>
            <person name="Good R."/>
            <person name="Gotea V."/>
            <person name="Gravely B."/>
            <person name="Greenberg A.J."/>
            <person name="Griffiths-Jones S."/>
            <person name="Gross S."/>
            <person name="Guigo R."/>
            <person name="Gustafson E.A."/>
            <person name="Haerty W."/>
            <person name="Hahn M.W."/>
            <person name="Halligan D.L."/>
            <person name="Halpern A.L."/>
            <person name="Halter G.M."/>
            <person name="Han M.V."/>
            <person name="Heger A."/>
            <person name="Hillier L."/>
            <person name="Hinrichs A.S."/>
            <person name="Holmes I."/>
            <person name="Hoskins R.A."/>
            <person name="Hubisz M.J."/>
            <person name="Hultmark D."/>
            <person name="Huntley M.A."/>
            <person name="Jaffe D.B."/>
            <person name="Jagadeeshan S."/>
            <person name="Jeck W.R."/>
            <person name="Johnson J."/>
            <person name="Jones C.D."/>
            <person name="Jordan W.C."/>
            <person name="Karpen G.H."/>
            <person name="Kataoka E."/>
            <person name="Keightley P.D."/>
            <person name="Kheradpour P."/>
            <person name="Kirkness E.F."/>
            <person name="Koerich L.B."/>
            <person name="Kristiansen K."/>
            <person name="Kudrna D."/>
            <person name="Kulathinal R.J."/>
            <person name="Kumar S."/>
            <person name="Kwok R."/>
            <person name="Lander E."/>
            <person name="Langley C.H."/>
            <person name="Lapoint R."/>
            <person name="Lazzaro B.P."/>
            <person name="Lee S.J."/>
            <person name="Levesque L."/>
            <person name="Li R."/>
            <person name="Lin C.F."/>
            <person name="Lin M.F."/>
            <person name="Lindblad-Toh K."/>
            <person name="Llopart A."/>
            <person name="Long M."/>
            <person name="Low L."/>
            <person name="Lozovsky E."/>
            <person name="Lu J."/>
            <person name="Luo M."/>
            <person name="Machado C.A."/>
            <person name="Makalowski W."/>
            <person name="Marzo M."/>
            <person name="Matsuda M."/>
            <person name="Matzkin L."/>
            <person name="McAllister B."/>
            <person name="McBride C.S."/>
            <person name="McKernan B."/>
            <person name="McKernan K."/>
            <person name="Mendez-Lago M."/>
            <person name="Minx P."/>
            <person name="Mollenhauer M.U."/>
            <person name="Montooth K."/>
            <person name="Mount S.M."/>
            <person name="Mu X."/>
            <person name="Myers E."/>
            <person name="Negre B."/>
            <person name="Newfeld S."/>
            <person name="Nielsen R."/>
            <person name="Noor M.A."/>
            <person name="O'Grady P."/>
            <person name="Pachter L."/>
            <person name="Papaceit M."/>
            <person name="Parisi M.J."/>
            <person name="Parisi M."/>
            <person name="Parts L."/>
            <person name="Pedersen J.S."/>
            <person name="Pesole G."/>
            <person name="Phillippy A.M."/>
            <person name="Ponting C.P."/>
            <person name="Pop M."/>
            <person name="Porcelli D."/>
            <person name="Powell J.R."/>
            <person name="Prohaska S."/>
            <person name="Pruitt K."/>
            <person name="Puig M."/>
            <person name="Quesneville H."/>
            <person name="Ram K.R."/>
            <person name="Rand D."/>
            <person name="Rasmussen M.D."/>
            <person name="Reed L.K."/>
            <person name="Reenan R."/>
            <person name="Reily A."/>
            <person name="Remington K.A."/>
            <person name="Rieger T.T."/>
            <person name="Ritchie M.G."/>
            <person name="Robin C."/>
            <person name="Rogers Y.H."/>
            <person name="Rohde C."/>
            <person name="Rozas J."/>
            <person name="Rubenfield M.J."/>
            <person name="Ruiz A."/>
            <person name="Russo S."/>
            <person name="Salzberg S.L."/>
            <person name="Sanchez-Gracia A."/>
            <person name="Saranga D.J."/>
            <person name="Sato H."/>
            <person name="Schaeffer S.W."/>
            <person name="Schatz M.C."/>
            <person name="Schlenke T."/>
            <person name="Schwartz R."/>
            <person name="Segarra C."/>
            <person name="Singh R.S."/>
            <person name="Sirot L."/>
            <person name="Sirota M."/>
            <person name="Sisneros N.B."/>
            <person name="Smith C.D."/>
            <person name="Smith T.F."/>
            <person name="Spieth J."/>
            <person name="Stage D.E."/>
            <person name="Stark A."/>
            <person name="Stephan W."/>
            <person name="Strausberg R.L."/>
            <person name="Strempel S."/>
            <person name="Sturgill D."/>
            <person name="Sutton G."/>
            <person name="Sutton G.G."/>
            <person name="Tao W."/>
            <person name="Teichmann S."/>
            <person name="Tobari Y.N."/>
            <person name="Tomimura Y."/>
            <person name="Tsolas J.M."/>
            <person name="Valente V.L."/>
            <person name="Venter E."/>
            <person name="Venter J.C."/>
            <person name="Vicario S."/>
            <person name="Vieira F.G."/>
            <person name="Vilella A.J."/>
            <person name="Villasante A."/>
            <person name="Walenz B."/>
            <person name="Wang J."/>
            <person name="Wasserman M."/>
            <person name="Watts T."/>
            <person name="Wilson D."/>
            <person name="Wilson R.K."/>
            <person name="Wing R.A."/>
            <person name="Wolfner M.F."/>
            <person name="Wong A."/>
            <person name="Wong G.K."/>
            <person name="Wu C.I."/>
            <person name="Wu G."/>
            <person name="Yamamoto D."/>
            <person name="Yang H.P."/>
            <person name="Yang S.P."/>
            <person name="Yorke J.A."/>
            <person name="Yoshida K."/>
            <person name="Zdobnov E."/>
            <person name="Zhang P."/>
            <person name="Zhang Y."/>
            <person name="Zimin A.V."/>
            <person name="Baldwin J."/>
            <person name="Abdouelleil A."/>
            <person name="Abdulkadir J."/>
            <person name="Abebe A."/>
            <person name="Abera B."/>
            <person name="Abreu J."/>
            <person name="Acer S.C."/>
            <person name="Aftuck L."/>
            <person name="Alexander A."/>
            <person name="An P."/>
            <person name="Anderson E."/>
            <person name="Anderson S."/>
            <person name="Arachi H."/>
            <person name="Azer M."/>
            <person name="Bachantsang P."/>
            <person name="Barry A."/>
            <person name="Bayul T."/>
            <person name="Berlin A."/>
            <person name="Bessette D."/>
            <person name="Bloom T."/>
            <person name="Blye J."/>
            <person name="Boguslavskiy L."/>
            <person name="Bonnet C."/>
            <person name="Boukhgalter B."/>
            <person name="Bourzgui I."/>
            <person name="Brown A."/>
            <person name="Cahill P."/>
            <person name="Channer S."/>
            <person name="Cheshatsang Y."/>
            <person name="Chuda L."/>
            <person name="Citroen M."/>
            <person name="Collymore A."/>
            <person name="Cooke P."/>
            <person name="Costello M."/>
            <person name="D'Aco K."/>
            <person name="Daza R."/>
            <person name="De Haan G."/>
            <person name="DeGray S."/>
            <person name="DeMaso C."/>
            <person name="Dhargay N."/>
            <person name="Dooley K."/>
            <person name="Dooley E."/>
            <person name="Doricent M."/>
            <person name="Dorje P."/>
            <person name="Dorjee K."/>
            <person name="Dupes A."/>
            <person name="Elong R."/>
            <person name="Falk J."/>
            <person name="Farina A."/>
            <person name="Faro S."/>
            <person name="Ferguson D."/>
            <person name="Fisher S."/>
            <person name="Foley C.D."/>
            <person name="Franke A."/>
            <person name="Friedrich D."/>
            <person name="Gadbois L."/>
            <person name="Gearin G."/>
            <person name="Gearin C.R."/>
            <person name="Giannoukos G."/>
            <person name="Goode T."/>
            <person name="Graham J."/>
            <person name="Grandbois E."/>
            <person name="Grewal S."/>
            <person name="Gyaltsen K."/>
            <person name="Hafez N."/>
            <person name="Hagos B."/>
            <person name="Hall J."/>
            <person name="Henson C."/>
            <person name="Hollinger A."/>
            <person name="Honan T."/>
            <person name="Huard M.D."/>
            <person name="Hughes L."/>
            <person name="Hurhula B."/>
            <person name="Husby M.E."/>
            <person name="Kamat A."/>
            <person name="Kanga B."/>
            <person name="Kashin S."/>
            <person name="Khazanovich D."/>
            <person name="Kisner P."/>
            <person name="Lance K."/>
            <person name="Lara M."/>
            <person name="Lee W."/>
            <person name="Lennon N."/>
            <person name="Letendre F."/>
            <person name="LeVine R."/>
            <person name="Lipovsky A."/>
            <person name="Liu X."/>
            <person name="Liu J."/>
            <person name="Liu S."/>
            <person name="Lokyitsang T."/>
            <person name="Lokyitsang Y."/>
            <person name="Lubonja R."/>
            <person name="Lui A."/>
            <person name="MacDonald P."/>
            <person name="Magnisalis V."/>
            <person name="Maru K."/>
            <person name="Matthews C."/>
            <person name="McCusker W."/>
            <person name="McDonough S."/>
            <person name="Mehta T."/>
            <person name="Meldrim J."/>
            <person name="Meneus L."/>
            <person name="Mihai O."/>
            <person name="Mihalev A."/>
            <person name="Mihova T."/>
            <person name="Mittelman R."/>
            <person name="Mlenga V."/>
            <person name="Montmayeur A."/>
            <person name="Mulrain L."/>
            <person name="Navidi A."/>
            <person name="Naylor J."/>
            <person name="Negash T."/>
            <person name="Nguyen T."/>
            <person name="Nguyen N."/>
            <person name="Nicol R."/>
            <person name="Norbu C."/>
            <person name="Norbu N."/>
            <person name="Novod N."/>
            <person name="O'Neill B."/>
            <person name="Osman S."/>
            <person name="Markiewicz E."/>
            <person name="Oyono O.L."/>
            <person name="Patti C."/>
            <person name="Phunkhang P."/>
            <person name="Pierre F."/>
            <person name="Priest M."/>
            <person name="Raghuraman S."/>
            <person name="Rege F."/>
            <person name="Reyes R."/>
            <person name="Rise C."/>
            <person name="Rogov P."/>
            <person name="Ross K."/>
            <person name="Ryan E."/>
            <person name="Settipalli S."/>
            <person name="Shea T."/>
            <person name="Sherpa N."/>
            <person name="Shi L."/>
            <person name="Shih D."/>
            <person name="Sparrow T."/>
            <person name="Spaulding J."/>
            <person name="Stalker J."/>
            <person name="Stange-Thomann N."/>
            <person name="Stavropoulos S."/>
            <person name="Stone C."/>
            <person name="Strader C."/>
            <person name="Tesfaye S."/>
            <person name="Thomson T."/>
            <person name="Thoulutsang Y."/>
            <person name="Thoulutsang D."/>
            <person name="Topham K."/>
            <person name="Topping I."/>
            <person name="Tsamla T."/>
            <person name="Vassiliev H."/>
            <person name="Vo A."/>
            <person name="Wangchuk T."/>
            <person name="Wangdi T."/>
            <person name="Weiand M."/>
            <person name="Wilkinson J."/>
            <person name="Wilson A."/>
            <person name="Yadav S."/>
            <person name="Young G."/>
            <person name="Yu Q."/>
            <person name="Zembek L."/>
            <person name="Zhong D."/>
            <person name="Zimmer A."/>
            <person name="Zwirko Z."/>
            <person name="Jaffe D.B."/>
            <person name="Alvarez P."/>
            <person name="Brockman W."/>
            <person name="Butler J."/>
            <person name="Chin C."/>
            <person name="Gnerre S."/>
            <person name="Grabherr M."/>
            <person name="Kleber M."/>
            <person name="Mauceli E."/>
            <person name="MacCallum I."/>
        </authorList>
    </citation>
    <scope>NUCLEOTIDE SEQUENCE [LARGE SCALE GENOMIC DNA]</scope>
    <source>
        <strain evidence="3">Tucson 15287-2541.00</strain>
    </source>
</reference>
<feature type="compositionally biased region" description="Basic and acidic residues" evidence="1">
    <location>
        <begin position="45"/>
        <end position="57"/>
    </location>
</feature>
<evidence type="ECO:0000313" key="3">
    <source>
        <dbReference type="Proteomes" id="UP000001070"/>
    </source>
</evidence>
<feature type="compositionally biased region" description="Basic and acidic residues" evidence="1">
    <location>
        <begin position="131"/>
        <end position="152"/>
    </location>
</feature>
<keyword evidence="3" id="KW-1185">Reference proteome</keyword>
<proteinExistence type="predicted"/>
<dbReference type="InParanoid" id="B4JQJ3"/>
<dbReference type="AlphaFoldDB" id="B4JQJ3"/>
<sequence>MRPRRATVNDDDDDDDGSGSSSDGSGDATLRRCDELTTTPLTAGARRDVAKRYDTRYRRTHAGTNTTHKTQGTGTLGTEMAICCPGLSHSDVETNTPRSQNYTETVCKCELQQQWQQQQWQQRQPPPQLKPSRDRQTKNRPNIQRDHNIRAEPEHSIYSTVYLW</sequence>
<dbReference type="EMBL" id="CH916372">
    <property type="protein sequence ID" value="EDV99173.1"/>
    <property type="molecule type" value="Genomic_DNA"/>
</dbReference>
<protein>
    <submittedName>
        <fullName evidence="2">GH13173</fullName>
    </submittedName>
</protein>
<name>B4JQJ3_DROGR</name>
<feature type="compositionally biased region" description="Low complexity" evidence="1">
    <location>
        <begin position="63"/>
        <end position="74"/>
    </location>
</feature>
<dbReference type="HOGENOM" id="CLU_1620740_0_0_1"/>
<evidence type="ECO:0000313" key="2">
    <source>
        <dbReference type="EMBL" id="EDV99173.1"/>
    </source>
</evidence>
<feature type="region of interest" description="Disordered" evidence="1">
    <location>
        <begin position="1"/>
        <end position="74"/>
    </location>
</feature>